<evidence type="ECO:0000313" key="3">
    <source>
        <dbReference type="Proteomes" id="UP000319769"/>
    </source>
</evidence>
<reference evidence="2" key="1">
    <citation type="submission" date="2019-09" db="EMBL/GenBank/DDBJ databases">
        <authorList>
            <person name="Teo W.F.A."/>
            <person name="Duangmal K."/>
        </authorList>
    </citation>
    <scope>NUCLEOTIDE SEQUENCE [LARGE SCALE GENOMIC DNA]</scope>
    <source>
        <strain evidence="2">K81G1</strain>
    </source>
</reference>
<name>A0A5N0US38_9PSEU</name>
<proteinExistence type="inferred from homology"/>
<evidence type="ECO:0000256" key="1">
    <source>
        <dbReference type="ARBA" id="ARBA00009580"/>
    </source>
</evidence>
<dbReference type="GO" id="GO:0004721">
    <property type="term" value="F:phosphoprotein phosphatase activity"/>
    <property type="evidence" value="ECO:0007669"/>
    <property type="project" value="InterPro"/>
</dbReference>
<gene>
    <name evidence="2" type="ORF">FPZ12_037770</name>
</gene>
<evidence type="ECO:0000313" key="2">
    <source>
        <dbReference type="EMBL" id="KAA9152045.1"/>
    </source>
</evidence>
<dbReference type="Pfam" id="PF13350">
    <property type="entry name" value="Y_phosphatase3"/>
    <property type="match status" value="1"/>
</dbReference>
<organism evidence="2 3">
    <name type="scientific">Amycolatopsis acidicola</name>
    <dbReference type="NCBI Taxonomy" id="2596893"/>
    <lineage>
        <taxon>Bacteria</taxon>
        <taxon>Bacillati</taxon>
        <taxon>Actinomycetota</taxon>
        <taxon>Actinomycetes</taxon>
        <taxon>Pseudonocardiales</taxon>
        <taxon>Pseudonocardiaceae</taxon>
        <taxon>Amycolatopsis</taxon>
    </lineage>
</organism>
<dbReference type="Proteomes" id="UP000319769">
    <property type="component" value="Unassembled WGS sequence"/>
</dbReference>
<dbReference type="EMBL" id="VMNW02000093">
    <property type="protein sequence ID" value="KAA9152045.1"/>
    <property type="molecule type" value="Genomic_DNA"/>
</dbReference>
<sequence>MDRSRWVDWEGFFNARDLGGLPTRDGRVTRFGAFFRSAQPGFVTEAGWAAARAAGLRTVVDLRNAEEIREEAPPREITRLEIPLDDQEDAEFWRHIKENGLDGSPLYYRPFLARKANRCAALITALARAEPGVLFHCGAGRDRAGLTTLLVLSLAGVPAETIAEDYELSTRALVPLFARLGEPDQGPMIAVMLARHGTTARAAILATLGEFDARALLLEAGVEEADLDSIRDRLVA</sequence>
<dbReference type="InterPro" id="IPR026893">
    <property type="entry name" value="Tyr/Ser_Pase_IphP-type"/>
</dbReference>
<comment type="caution">
    <text evidence="2">The sequence shown here is derived from an EMBL/GenBank/DDBJ whole genome shotgun (WGS) entry which is preliminary data.</text>
</comment>
<dbReference type="SUPFAM" id="SSF52799">
    <property type="entry name" value="(Phosphotyrosine protein) phosphatases II"/>
    <property type="match status" value="1"/>
</dbReference>
<accession>A0A5N0US38</accession>
<dbReference type="RefSeq" id="WP_144760916.1">
    <property type="nucleotide sequence ID" value="NZ_VMNW02000093.1"/>
</dbReference>
<comment type="similarity">
    <text evidence="1">Belongs to the protein-tyrosine phosphatase family.</text>
</comment>
<dbReference type="PANTHER" id="PTHR31126:SF1">
    <property type="entry name" value="TYROSINE SPECIFIC PROTEIN PHOSPHATASES DOMAIN-CONTAINING PROTEIN"/>
    <property type="match status" value="1"/>
</dbReference>
<dbReference type="AlphaFoldDB" id="A0A5N0US38"/>
<dbReference type="InterPro" id="IPR029021">
    <property type="entry name" value="Prot-tyrosine_phosphatase-like"/>
</dbReference>
<dbReference type="PANTHER" id="PTHR31126">
    <property type="entry name" value="TYROSINE-PROTEIN PHOSPHATASE"/>
    <property type="match status" value="1"/>
</dbReference>
<protein>
    <submittedName>
        <fullName evidence="2">Tyrosine-protein phosphatase</fullName>
    </submittedName>
</protein>
<dbReference type="Gene3D" id="3.90.190.10">
    <property type="entry name" value="Protein tyrosine phosphatase superfamily"/>
    <property type="match status" value="1"/>
</dbReference>
<dbReference type="OrthoDB" id="1188001at2"/>
<keyword evidence="3" id="KW-1185">Reference proteome</keyword>